<protein>
    <submittedName>
        <fullName evidence="2">Prepilin-type processing-associated H-X9-DG domain-containing protein</fullName>
    </submittedName>
</protein>
<dbReference type="Pfam" id="PF07596">
    <property type="entry name" value="SBP_bac_10"/>
    <property type="match status" value="1"/>
</dbReference>
<evidence type="ECO:0000259" key="1">
    <source>
        <dbReference type="Pfam" id="PF07596"/>
    </source>
</evidence>
<feature type="domain" description="DUF1559" evidence="1">
    <location>
        <begin position="26"/>
        <end position="83"/>
    </location>
</feature>
<dbReference type="EMBL" id="FOQD01000010">
    <property type="protein sequence ID" value="SFI54505.1"/>
    <property type="molecule type" value="Genomic_DNA"/>
</dbReference>
<dbReference type="InterPro" id="IPR011453">
    <property type="entry name" value="DUF1559"/>
</dbReference>
<proteinExistence type="predicted"/>
<evidence type="ECO:0000313" key="3">
    <source>
        <dbReference type="Proteomes" id="UP000199518"/>
    </source>
</evidence>
<name>A0A1I3J3B5_9PLAN</name>
<keyword evidence="3" id="KW-1185">Reference proteome</keyword>
<reference evidence="3" key="1">
    <citation type="submission" date="2016-10" db="EMBL/GenBank/DDBJ databases">
        <authorList>
            <person name="Varghese N."/>
            <person name="Submissions S."/>
        </authorList>
    </citation>
    <scope>NUCLEOTIDE SEQUENCE [LARGE SCALE GENOMIC DNA]</scope>
    <source>
        <strain evidence="3">DSM 26348</strain>
    </source>
</reference>
<dbReference type="Proteomes" id="UP000199518">
    <property type="component" value="Unassembled WGS sequence"/>
</dbReference>
<dbReference type="AlphaFoldDB" id="A0A1I3J3B5"/>
<accession>A0A1I3J3B5</accession>
<evidence type="ECO:0000313" key="2">
    <source>
        <dbReference type="EMBL" id="SFI54505.1"/>
    </source>
</evidence>
<sequence length="107" mass="11599">MGGGDPNIPNSGEMRDIIGNCWNIYYTYQNHPSRNARYSACVAATGYNAWYAQTGGSTYSFNSVHGKGLANMLLADGSVRMVALTSIDVNMFNNLCSRSDGNIIGEF</sequence>
<organism evidence="2 3">
    <name type="scientific">Planctomicrobium piriforme</name>
    <dbReference type="NCBI Taxonomy" id="1576369"/>
    <lineage>
        <taxon>Bacteria</taxon>
        <taxon>Pseudomonadati</taxon>
        <taxon>Planctomycetota</taxon>
        <taxon>Planctomycetia</taxon>
        <taxon>Planctomycetales</taxon>
        <taxon>Planctomycetaceae</taxon>
        <taxon>Planctomicrobium</taxon>
    </lineage>
</organism>
<gene>
    <name evidence="2" type="ORF">SAMN05421753_11039</name>
</gene>